<feature type="compositionally biased region" description="Polar residues" evidence="1">
    <location>
        <begin position="40"/>
        <end position="49"/>
    </location>
</feature>
<dbReference type="WBParaSite" id="SRDH1_41390.3">
    <property type="protein sequence ID" value="SRDH1_41390.3"/>
    <property type="gene ID" value="SRDH1_41390"/>
</dbReference>
<sequence length="110" mass="13001">MNFLTLYVTLVYTILSVYSDIVPLAGITKEYYYNLREDNNQANHNSKSNEMPEYDDQLPDFPHKQLEEEQKPFHKLSEILNSGSVIPLWLANPIYYVLELFPRAISYYFN</sequence>
<evidence type="ECO:0000313" key="4">
    <source>
        <dbReference type="WBParaSite" id="SRDH1_41390.3"/>
    </source>
</evidence>
<protein>
    <submittedName>
        <fullName evidence="4">Uncharacterized protein</fullName>
    </submittedName>
</protein>
<dbReference type="Proteomes" id="UP000050792">
    <property type="component" value="Unassembled WGS sequence"/>
</dbReference>
<dbReference type="AlphaFoldDB" id="A0AA85F9A9"/>
<name>A0AA85F9A9_9TREM</name>
<feature type="signal peptide" evidence="2">
    <location>
        <begin position="1"/>
        <end position="19"/>
    </location>
</feature>
<reference evidence="3" key="1">
    <citation type="submission" date="2022-06" db="EMBL/GenBank/DDBJ databases">
        <authorList>
            <person name="Berger JAMES D."/>
            <person name="Berger JAMES D."/>
        </authorList>
    </citation>
    <scope>NUCLEOTIDE SEQUENCE [LARGE SCALE GENOMIC DNA]</scope>
</reference>
<reference evidence="4" key="2">
    <citation type="submission" date="2023-11" db="UniProtKB">
        <authorList>
            <consortium name="WormBaseParasite"/>
        </authorList>
    </citation>
    <scope>IDENTIFICATION</scope>
</reference>
<evidence type="ECO:0000256" key="2">
    <source>
        <dbReference type="SAM" id="SignalP"/>
    </source>
</evidence>
<feature type="chain" id="PRO_5041637046" evidence="2">
    <location>
        <begin position="20"/>
        <end position="110"/>
    </location>
</feature>
<accession>A0AA85F9A9</accession>
<proteinExistence type="predicted"/>
<keyword evidence="3" id="KW-1185">Reference proteome</keyword>
<keyword evidence="2" id="KW-0732">Signal</keyword>
<evidence type="ECO:0000256" key="1">
    <source>
        <dbReference type="SAM" id="MobiDB-lite"/>
    </source>
</evidence>
<organism evidence="3 4">
    <name type="scientific">Schistosoma rodhaini</name>
    <dbReference type="NCBI Taxonomy" id="6188"/>
    <lineage>
        <taxon>Eukaryota</taxon>
        <taxon>Metazoa</taxon>
        <taxon>Spiralia</taxon>
        <taxon>Lophotrochozoa</taxon>
        <taxon>Platyhelminthes</taxon>
        <taxon>Trematoda</taxon>
        <taxon>Digenea</taxon>
        <taxon>Strigeidida</taxon>
        <taxon>Schistosomatoidea</taxon>
        <taxon>Schistosomatidae</taxon>
        <taxon>Schistosoma</taxon>
    </lineage>
</organism>
<evidence type="ECO:0000313" key="3">
    <source>
        <dbReference type="Proteomes" id="UP000050792"/>
    </source>
</evidence>
<feature type="region of interest" description="Disordered" evidence="1">
    <location>
        <begin position="39"/>
        <end position="60"/>
    </location>
</feature>